<reference evidence="2 3" key="1">
    <citation type="submission" date="2019-08" db="EMBL/GenBank/DDBJ databases">
        <authorList>
            <person name="Luo N."/>
        </authorList>
    </citation>
    <scope>NUCLEOTIDE SEQUENCE [LARGE SCALE GENOMIC DNA]</scope>
    <source>
        <strain evidence="2 3">NCIMB 9442</strain>
    </source>
</reference>
<proteinExistence type="predicted"/>
<evidence type="ECO:0000313" key="3">
    <source>
        <dbReference type="Proteomes" id="UP001194469"/>
    </source>
</evidence>
<feature type="region of interest" description="Disordered" evidence="1">
    <location>
        <begin position="1"/>
        <end position="30"/>
    </location>
</feature>
<evidence type="ECO:0000313" key="2">
    <source>
        <dbReference type="EMBL" id="MBG3875490.1"/>
    </source>
</evidence>
<dbReference type="InterPro" id="IPR027417">
    <property type="entry name" value="P-loop_NTPase"/>
</dbReference>
<protein>
    <submittedName>
        <fullName evidence="2">DNA polymerase III subunit delta</fullName>
    </submittedName>
</protein>
<dbReference type="Proteomes" id="UP001194469">
    <property type="component" value="Unassembled WGS sequence"/>
</dbReference>
<dbReference type="RefSeq" id="WP_196607779.1">
    <property type="nucleotide sequence ID" value="NZ_VRYY01000005.1"/>
</dbReference>
<gene>
    <name evidence="2" type="ORF">FVW20_00220</name>
</gene>
<keyword evidence="3" id="KW-1185">Reference proteome</keyword>
<dbReference type="EMBL" id="VRYY01000005">
    <property type="protein sequence ID" value="MBG3875490.1"/>
    <property type="molecule type" value="Genomic_DNA"/>
</dbReference>
<sequence length="321" mass="34375">MANDTTTAPKRGRATAAATDAPPAPQDPREVVSPLLVPRHQRTVGHLHALAASPPQVVLAEGGTAPERMALALYWAALLNCEAPDDGPDDARPCLACPSCLRMAGGGHRDLVVLDGNKPSAEEGSFSIENVRALRGLLGEPPREGRRRVVVLVDAHTRVEAANGLLKSLEEPRPTTCFVLLAPQRERLLPTLVSRSFVLTLAWPTDAAPPPPAVRDWLDALVEFIQTGGGWMERTSRKGDLDAPLAAAVVLHCQRALADVLAGRAADPLGRLLAERMDMARLRRCDEALAAAQEALSLSPSPVNPALVMDWLATRMFMGVR</sequence>
<evidence type="ECO:0000256" key="1">
    <source>
        <dbReference type="SAM" id="MobiDB-lite"/>
    </source>
</evidence>
<dbReference type="Pfam" id="PF13177">
    <property type="entry name" value="DNA_pol3_delta2"/>
    <property type="match status" value="1"/>
</dbReference>
<name>A0ABS0IZ66_9BACT</name>
<organism evidence="2 3">
    <name type="scientific">Nitratidesulfovibrio oxamicus</name>
    <dbReference type="NCBI Taxonomy" id="32016"/>
    <lineage>
        <taxon>Bacteria</taxon>
        <taxon>Pseudomonadati</taxon>
        <taxon>Thermodesulfobacteriota</taxon>
        <taxon>Desulfovibrionia</taxon>
        <taxon>Desulfovibrionales</taxon>
        <taxon>Desulfovibrionaceae</taxon>
        <taxon>Nitratidesulfovibrio</taxon>
    </lineage>
</organism>
<accession>A0ABS0IZ66</accession>
<comment type="caution">
    <text evidence="2">The sequence shown here is derived from an EMBL/GenBank/DDBJ whole genome shotgun (WGS) entry which is preliminary data.</text>
</comment>
<dbReference type="SUPFAM" id="SSF52540">
    <property type="entry name" value="P-loop containing nucleoside triphosphate hydrolases"/>
    <property type="match status" value="1"/>
</dbReference>
<dbReference type="Gene3D" id="3.40.50.300">
    <property type="entry name" value="P-loop containing nucleotide triphosphate hydrolases"/>
    <property type="match status" value="1"/>
</dbReference>